<protein>
    <submittedName>
        <fullName evidence="2">Maleylpyruvate isomerase family mycothiol-dependent enzyme</fullName>
    </submittedName>
</protein>
<organism evidence="2 3">
    <name type="scientific">Nocardia amamiensis</name>
    <dbReference type="NCBI Taxonomy" id="404578"/>
    <lineage>
        <taxon>Bacteria</taxon>
        <taxon>Bacillati</taxon>
        <taxon>Actinomycetota</taxon>
        <taxon>Actinomycetes</taxon>
        <taxon>Mycobacteriales</taxon>
        <taxon>Nocardiaceae</taxon>
        <taxon>Nocardia</taxon>
    </lineage>
</organism>
<dbReference type="InterPro" id="IPR034660">
    <property type="entry name" value="DinB/YfiT-like"/>
</dbReference>
<evidence type="ECO:0000313" key="3">
    <source>
        <dbReference type="Proteomes" id="UP000702209"/>
    </source>
</evidence>
<dbReference type="NCBIfam" id="TIGR03083">
    <property type="entry name" value="maleylpyruvate isomerase family mycothiol-dependent enzyme"/>
    <property type="match status" value="1"/>
</dbReference>
<dbReference type="InterPro" id="IPR017517">
    <property type="entry name" value="Maleyloyr_isom"/>
</dbReference>
<accession>A0ABS0CUP2</accession>
<dbReference type="Pfam" id="PF11716">
    <property type="entry name" value="MDMPI_N"/>
    <property type="match status" value="1"/>
</dbReference>
<dbReference type="InterPro" id="IPR024344">
    <property type="entry name" value="MDMPI_metal-binding"/>
</dbReference>
<keyword evidence="3" id="KW-1185">Reference proteome</keyword>
<dbReference type="Proteomes" id="UP000702209">
    <property type="component" value="Unassembled WGS sequence"/>
</dbReference>
<feature type="domain" description="Mycothiol-dependent maleylpyruvate isomerase metal-binding" evidence="1">
    <location>
        <begin position="11"/>
        <end position="58"/>
    </location>
</feature>
<evidence type="ECO:0000259" key="1">
    <source>
        <dbReference type="Pfam" id="PF11716"/>
    </source>
</evidence>
<dbReference type="SUPFAM" id="SSF109854">
    <property type="entry name" value="DinB/YfiT-like putative metalloenzymes"/>
    <property type="match status" value="1"/>
</dbReference>
<dbReference type="GO" id="GO:0016853">
    <property type="term" value="F:isomerase activity"/>
    <property type="evidence" value="ECO:0007669"/>
    <property type="project" value="UniProtKB-KW"/>
</dbReference>
<dbReference type="EMBL" id="JADLQX010000017">
    <property type="protein sequence ID" value="MBF6300323.1"/>
    <property type="molecule type" value="Genomic_DNA"/>
</dbReference>
<reference evidence="2 3" key="1">
    <citation type="submission" date="2020-10" db="EMBL/GenBank/DDBJ databases">
        <title>Identification of Nocardia species via Next-generation sequencing and recognition of intraspecies genetic diversity.</title>
        <authorList>
            <person name="Li P."/>
            <person name="Li P."/>
            <person name="Lu B."/>
        </authorList>
    </citation>
    <scope>NUCLEOTIDE SEQUENCE [LARGE SCALE GENOMIC DNA]</scope>
    <source>
        <strain evidence="2 3">BJ06-0157</strain>
    </source>
</reference>
<gene>
    <name evidence="2" type="ORF">IU459_22665</name>
</gene>
<comment type="caution">
    <text evidence="2">The sequence shown here is derived from an EMBL/GenBank/DDBJ whole genome shotgun (WGS) entry which is preliminary data.</text>
</comment>
<name>A0ABS0CUP2_9NOCA</name>
<proteinExistence type="predicted"/>
<sequence>MDRETCWQVIEQQRRAIADLLADLTPQQWETPSLCAGWRIRDVAAHIAITPDPPSPAVMLGAGLRARGNYNRFIHDLTIRHANRPASELVTQIRTNAASRRLPKLTNYRNILFDTVVHGQDIAIPLGRSIAVPPTAAAAAADRAVQVGWPVWDRHRLDGIHLSANDIDWEYGNGSEIRGPITALLLLITGRAATLDQVTGDGIDRLIRQLSR</sequence>
<keyword evidence="2" id="KW-0413">Isomerase</keyword>
<evidence type="ECO:0000313" key="2">
    <source>
        <dbReference type="EMBL" id="MBF6300323.1"/>
    </source>
</evidence>
<dbReference type="Gene3D" id="1.20.120.450">
    <property type="entry name" value="dinb family like domain"/>
    <property type="match status" value="1"/>
</dbReference>
<dbReference type="RefSeq" id="WP_195131563.1">
    <property type="nucleotide sequence ID" value="NZ_JADLQX010000017.1"/>
</dbReference>